<organism evidence="2 3">
    <name type="scientific">Paraphoma chrysanthemicola</name>
    <dbReference type="NCBI Taxonomy" id="798071"/>
    <lineage>
        <taxon>Eukaryota</taxon>
        <taxon>Fungi</taxon>
        <taxon>Dikarya</taxon>
        <taxon>Ascomycota</taxon>
        <taxon>Pezizomycotina</taxon>
        <taxon>Dothideomycetes</taxon>
        <taxon>Pleosporomycetidae</taxon>
        <taxon>Pleosporales</taxon>
        <taxon>Pleosporineae</taxon>
        <taxon>Phaeosphaeriaceae</taxon>
        <taxon>Paraphoma</taxon>
    </lineage>
</organism>
<reference evidence="2" key="1">
    <citation type="journal article" date="2021" name="Nat. Commun.">
        <title>Genetic determinants of endophytism in the Arabidopsis root mycobiome.</title>
        <authorList>
            <person name="Mesny F."/>
            <person name="Miyauchi S."/>
            <person name="Thiergart T."/>
            <person name="Pickel B."/>
            <person name="Atanasova L."/>
            <person name="Karlsson M."/>
            <person name="Huettel B."/>
            <person name="Barry K.W."/>
            <person name="Haridas S."/>
            <person name="Chen C."/>
            <person name="Bauer D."/>
            <person name="Andreopoulos W."/>
            <person name="Pangilinan J."/>
            <person name="LaButti K."/>
            <person name="Riley R."/>
            <person name="Lipzen A."/>
            <person name="Clum A."/>
            <person name="Drula E."/>
            <person name="Henrissat B."/>
            <person name="Kohler A."/>
            <person name="Grigoriev I.V."/>
            <person name="Martin F.M."/>
            <person name="Hacquard S."/>
        </authorList>
    </citation>
    <scope>NUCLEOTIDE SEQUENCE</scope>
    <source>
        <strain evidence="2">MPI-SDFR-AT-0120</strain>
    </source>
</reference>
<evidence type="ECO:0000313" key="2">
    <source>
        <dbReference type="EMBL" id="KAH7088372.1"/>
    </source>
</evidence>
<comment type="caution">
    <text evidence="2">The sequence shown here is derived from an EMBL/GenBank/DDBJ whole genome shotgun (WGS) entry which is preliminary data.</text>
</comment>
<dbReference type="AlphaFoldDB" id="A0A8K0R7E8"/>
<dbReference type="OrthoDB" id="3798150at2759"/>
<gene>
    <name evidence="2" type="ORF">FB567DRAFT_628101</name>
</gene>
<sequence>MCEPFSLGAIFASVGSAFKFADLAVRVAEVGSENEVFVRTIRVVRDDLNEVERLLSNDSVHRKVTGIPGKLPWIKGAIINTKSALNEIGKWVEHARAEQESTGSIRFETRIRWVFNDHEKLLNRKTELSTCHQQLSNVLTYLLRLEDVPTTAEPPEYIEATFFDDILSRHKRKTVASASDGRNRLEQPYNSVAPSFTVAEKAPSIQRRPVSAQFHADGAKPQNINQENTETWLNEPPCSPPPTYTSVIARSASADQQHSSAANSCALEPFSFASTDDKKQLSSANKAVEKGEGSHGIWAYEYSHGGAVFVPELAGDTVFMSGTNSMGPVNPFEFGPEPSKQAYPIVSKSEDPGRVVEMLGSLNFAVELPVNDPGPPPGYPPRSKEVKTMNMAGIQPARMSYPKNHSASAVELPAMVMGRPSIHHATTEPGRNSQGFRHSVGREAYVATLPQVPTTTALPRERSSLFELPSSSAHESHEMPQSHASQIITYSTPRNSSHTPSLRHSMAATSPDHLQSAVRANSDAHHQSDGTHTGTPGTRLPPRGLIATGRMRRQKDMMDLLGSLE</sequence>
<keyword evidence="3" id="KW-1185">Reference proteome</keyword>
<accession>A0A8K0R7E8</accession>
<dbReference type="Proteomes" id="UP000813461">
    <property type="component" value="Unassembled WGS sequence"/>
</dbReference>
<protein>
    <recommendedName>
        <fullName evidence="4">Fungal N-terminal domain-containing protein</fullName>
    </recommendedName>
</protein>
<evidence type="ECO:0000256" key="1">
    <source>
        <dbReference type="SAM" id="MobiDB-lite"/>
    </source>
</evidence>
<evidence type="ECO:0000313" key="3">
    <source>
        <dbReference type="Proteomes" id="UP000813461"/>
    </source>
</evidence>
<feature type="compositionally biased region" description="Polar residues" evidence="1">
    <location>
        <begin position="491"/>
        <end position="502"/>
    </location>
</feature>
<evidence type="ECO:0008006" key="4">
    <source>
        <dbReference type="Google" id="ProtNLM"/>
    </source>
</evidence>
<proteinExistence type="predicted"/>
<dbReference type="EMBL" id="JAGMVJ010000008">
    <property type="protein sequence ID" value="KAH7088372.1"/>
    <property type="molecule type" value="Genomic_DNA"/>
</dbReference>
<feature type="region of interest" description="Disordered" evidence="1">
    <location>
        <begin position="491"/>
        <end position="553"/>
    </location>
</feature>
<name>A0A8K0R7E8_9PLEO</name>